<accession>A0A1Y2J471</accession>
<keyword evidence="2" id="KW-1185">Reference proteome</keyword>
<dbReference type="EMBL" id="KZ084087">
    <property type="protein sequence ID" value="OSD08195.1"/>
    <property type="molecule type" value="Genomic_DNA"/>
</dbReference>
<proteinExistence type="predicted"/>
<sequence>MSTALSRPRNVSCFCGQTRIRPWPPYTQTGLRLIVRAGLCKTHTHTWRRSTHCSAAPRVRFREPSAAHRHTNDILAQLTPCPLSGNIEALHPPDPRSMARDGTNSPSPCGFPGLRKVDCTAVTHLFSSKHVGRSHNASCRSQDATFPAGRGAHVMYHRWHSRMPNITIGLYIC</sequence>
<name>A0A1Y2J471_TRAC3</name>
<gene>
    <name evidence="1" type="ORF">PYCCODRAFT_395206</name>
</gene>
<organism evidence="1 2">
    <name type="scientific">Trametes coccinea (strain BRFM310)</name>
    <name type="common">Pycnoporus coccineus</name>
    <dbReference type="NCBI Taxonomy" id="1353009"/>
    <lineage>
        <taxon>Eukaryota</taxon>
        <taxon>Fungi</taxon>
        <taxon>Dikarya</taxon>
        <taxon>Basidiomycota</taxon>
        <taxon>Agaricomycotina</taxon>
        <taxon>Agaricomycetes</taxon>
        <taxon>Polyporales</taxon>
        <taxon>Polyporaceae</taxon>
        <taxon>Trametes</taxon>
    </lineage>
</organism>
<evidence type="ECO:0000313" key="1">
    <source>
        <dbReference type="EMBL" id="OSD08195.1"/>
    </source>
</evidence>
<protein>
    <submittedName>
        <fullName evidence="1">Uncharacterized protein</fullName>
    </submittedName>
</protein>
<evidence type="ECO:0000313" key="2">
    <source>
        <dbReference type="Proteomes" id="UP000193067"/>
    </source>
</evidence>
<reference evidence="1 2" key="1">
    <citation type="journal article" date="2015" name="Biotechnol. Biofuels">
        <title>Enhanced degradation of softwood versus hardwood by the white-rot fungus Pycnoporus coccineus.</title>
        <authorList>
            <person name="Couturier M."/>
            <person name="Navarro D."/>
            <person name="Chevret D."/>
            <person name="Henrissat B."/>
            <person name="Piumi F."/>
            <person name="Ruiz-Duenas F.J."/>
            <person name="Martinez A.T."/>
            <person name="Grigoriev I.V."/>
            <person name="Riley R."/>
            <person name="Lipzen A."/>
            <person name="Berrin J.G."/>
            <person name="Master E.R."/>
            <person name="Rosso M.N."/>
        </authorList>
    </citation>
    <scope>NUCLEOTIDE SEQUENCE [LARGE SCALE GENOMIC DNA]</scope>
    <source>
        <strain evidence="1 2">BRFM310</strain>
    </source>
</reference>
<dbReference type="AlphaFoldDB" id="A0A1Y2J471"/>
<dbReference type="Proteomes" id="UP000193067">
    <property type="component" value="Unassembled WGS sequence"/>
</dbReference>